<dbReference type="EMBL" id="CP089984">
    <property type="protein sequence ID" value="WXB12716.1"/>
    <property type="molecule type" value="Genomic_DNA"/>
</dbReference>
<reference evidence="2 3" key="1">
    <citation type="submission" date="2021-12" db="EMBL/GenBank/DDBJ databases">
        <title>Discovery of the Pendulisporaceae a myxobacterial family with distinct sporulation behavior and unique specialized metabolism.</title>
        <authorList>
            <person name="Garcia R."/>
            <person name="Popoff A."/>
            <person name="Bader C.D."/>
            <person name="Loehr J."/>
            <person name="Walesch S."/>
            <person name="Walt C."/>
            <person name="Boldt J."/>
            <person name="Bunk B."/>
            <person name="Haeckl F.J.F.P.J."/>
            <person name="Gunesch A.P."/>
            <person name="Birkelbach J."/>
            <person name="Nuebel U."/>
            <person name="Pietschmann T."/>
            <person name="Bach T."/>
            <person name="Mueller R."/>
        </authorList>
    </citation>
    <scope>NUCLEOTIDE SEQUENCE [LARGE SCALE GENOMIC DNA]</scope>
    <source>
        <strain evidence="2 3">MSr11954</strain>
    </source>
</reference>
<evidence type="ECO:0000313" key="2">
    <source>
        <dbReference type="EMBL" id="WXB12716.1"/>
    </source>
</evidence>
<organism evidence="2 3">
    <name type="scientific">Pendulispora albinea</name>
    <dbReference type="NCBI Taxonomy" id="2741071"/>
    <lineage>
        <taxon>Bacteria</taxon>
        <taxon>Pseudomonadati</taxon>
        <taxon>Myxococcota</taxon>
        <taxon>Myxococcia</taxon>
        <taxon>Myxococcales</taxon>
        <taxon>Sorangiineae</taxon>
        <taxon>Pendulisporaceae</taxon>
        <taxon>Pendulispora</taxon>
    </lineage>
</organism>
<protein>
    <submittedName>
        <fullName evidence="2">Uncharacterized protein</fullName>
    </submittedName>
</protein>
<proteinExistence type="predicted"/>
<name>A0ABZ2LUB8_9BACT</name>
<keyword evidence="3" id="KW-1185">Reference proteome</keyword>
<keyword evidence="1" id="KW-0732">Signal</keyword>
<feature type="chain" id="PRO_5045624492" evidence="1">
    <location>
        <begin position="32"/>
        <end position="204"/>
    </location>
</feature>
<evidence type="ECO:0000256" key="1">
    <source>
        <dbReference type="SAM" id="SignalP"/>
    </source>
</evidence>
<feature type="signal peptide" evidence="1">
    <location>
        <begin position="1"/>
        <end position="31"/>
    </location>
</feature>
<dbReference type="RefSeq" id="WP_394822337.1">
    <property type="nucleotide sequence ID" value="NZ_CP089984.1"/>
</dbReference>
<gene>
    <name evidence="2" type="ORF">LZC94_33305</name>
</gene>
<accession>A0ABZ2LUB8</accession>
<dbReference type="Proteomes" id="UP001370348">
    <property type="component" value="Chromosome"/>
</dbReference>
<sequence>MIVSLVRSRWTKASAMVVMLACAEGCGSSLAQPFDKMEQAPITSFRLQNFEPPTAGPATAPTGFQLPPQIQSWVTAGAALLPPGLLPPGLLPGSAAPPPQQNVPRFHDFRILGSMNIGTKKLHDELLSIFGTEKNFDMPRENCMYAEFGVSIGQMNQPPADILVSLSCNQVRTFGFAWPFGAKVGLTPDASKRIVEVMKKTFGG</sequence>
<evidence type="ECO:0000313" key="3">
    <source>
        <dbReference type="Proteomes" id="UP001370348"/>
    </source>
</evidence>